<feature type="domain" description="TonB-dependent receptor plug" evidence="14">
    <location>
        <begin position="136"/>
        <end position="255"/>
    </location>
</feature>
<evidence type="ECO:0000256" key="4">
    <source>
        <dbReference type="ARBA" id="ARBA00022692"/>
    </source>
</evidence>
<comment type="caution">
    <text evidence="15">The sequence shown here is derived from an EMBL/GenBank/DDBJ whole genome shotgun (WGS) entry which is preliminary data.</text>
</comment>
<sequence length="1007" mass="109063">MFHRAITRRLVAVAALMVFAAPLRAVQAQSGTITGKVTDAATKLPIADVRVVITGTTFEAQTGRDGEFRLINVRPGAVTVSAFRIGYRLKQDTARVAAGETAVLNLEMTASVINLSEVVVTGTAGNQERKAQSALVASVTAADIIKDAPVTNVANLLQSRVPGVSLNASSGTKGTSTQIRIRGASSINLSNQPLIFVDGVRINEGPINIGNGGAGTGGQAYDRFNDLNPEEIESIEVVKGPAAATLYGADASAGVIQIITKKGRAGSNSFQQSLRIEQGSSSVDHIKIPDNYNTCTAALIAPTSTNPLCRGQALNTLVSDNPLERANVFRKGDERVFNYALRGGGQNYGFNVSYGSDNSTGTLPNEGNNRYNVRTNVNYVANQKLNLDLGLGLVQNSTRLPNNDNNVFGWLGGGMLGDPRSRSDAPNRDATFDGWYSNRHFNAINSIDANLLSKRVTSSVTANYAPTSWFTNRFTGGLDYATDIETRFYPRNDSTWYGGLRDGGENQQFSRGAERYTFDYLGNMKKQLGTDWETNLSFGLQTISSRNQLVQSTGIGFVTNSNRSNNSAATTTGSSGFTEQRQYGYLGQLQVGHLNKRFLQVGVRVDRNSSFGTNSPTFVLPKIGGSWAIGEEDFFQPLTNVINTLRLRAAWGTTGRSPNPGQALETLTSASYNLAGTTFAGANLNRPGNPELKPERGTEFEAGLDAGFLSNRVSMELTYFRKQTDDLIIARPIPPSLGYGLNPLANLGSVLNSGVEVGVNVQAVNSSNFRWDVRGAANTLRNELLSLGGQAPFVLGSIGRTLVGQQLGVMTAKVVKSVDLQNGRAVVTDTLTPVGNLFPTLEWNLTNTFTIAKNLRISAMIDAKKDFVVYNNTRNFREAQLIRSNVRLDTTLLSREERIRRYGPFVSEVTGAAVPINDARGAFIEEGDFVRFRELSATYTLPQSIMTKISGRIQNASVTFAMQNVKLWTNYSGFDPELNAQSNAFGREDFLTAPIPRRTVLRFNLNF</sequence>
<dbReference type="InterPro" id="IPR012910">
    <property type="entry name" value="Plug_dom"/>
</dbReference>
<comment type="similarity">
    <text evidence="10 11">Belongs to the TonB-dependent receptor family.</text>
</comment>
<dbReference type="Gene3D" id="2.60.40.1120">
    <property type="entry name" value="Carboxypeptidase-like, regulatory domain"/>
    <property type="match status" value="1"/>
</dbReference>
<dbReference type="InterPro" id="IPR013784">
    <property type="entry name" value="Carb-bd-like_fold"/>
</dbReference>
<keyword evidence="3 10" id="KW-1134">Transmembrane beta strand</keyword>
<evidence type="ECO:0000256" key="5">
    <source>
        <dbReference type="ARBA" id="ARBA00022729"/>
    </source>
</evidence>
<dbReference type="InterPro" id="IPR039426">
    <property type="entry name" value="TonB-dep_rcpt-like"/>
</dbReference>
<evidence type="ECO:0000256" key="10">
    <source>
        <dbReference type="PROSITE-ProRule" id="PRU01360"/>
    </source>
</evidence>
<gene>
    <name evidence="15" type="ORF">DGD08_02560</name>
</gene>
<dbReference type="InterPro" id="IPR023996">
    <property type="entry name" value="TonB-dep_OMP_SusC/RagA"/>
</dbReference>
<dbReference type="OMA" id="PHFDPEQ"/>
<organism evidence="15 16">
    <name type="scientific">Gemmatimonas aurantiaca</name>
    <dbReference type="NCBI Taxonomy" id="173480"/>
    <lineage>
        <taxon>Bacteria</taxon>
        <taxon>Pseudomonadati</taxon>
        <taxon>Gemmatimonadota</taxon>
        <taxon>Gemmatimonadia</taxon>
        <taxon>Gemmatimonadales</taxon>
        <taxon>Gemmatimonadaceae</taxon>
        <taxon>Gemmatimonas</taxon>
    </lineage>
</organism>
<dbReference type="InterPro" id="IPR036942">
    <property type="entry name" value="Beta-barrel_TonB_sf"/>
</dbReference>
<feature type="chain" id="PRO_5017570253" evidence="12">
    <location>
        <begin position="21"/>
        <end position="1007"/>
    </location>
</feature>
<keyword evidence="8" id="KW-0675">Receptor</keyword>
<evidence type="ECO:0000256" key="9">
    <source>
        <dbReference type="ARBA" id="ARBA00023237"/>
    </source>
</evidence>
<evidence type="ECO:0000256" key="12">
    <source>
        <dbReference type="SAM" id="SignalP"/>
    </source>
</evidence>
<dbReference type="AlphaFoldDB" id="A0A3D4V4R0"/>
<dbReference type="InterPro" id="IPR037066">
    <property type="entry name" value="Plug_dom_sf"/>
</dbReference>
<evidence type="ECO:0000256" key="2">
    <source>
        <dbReference type="ARBA" id="ARBA00022448"/>
    </source>
</evidence>
<dbReference type="NCBIfam" id="TIGR04056">
    <property type="entry name" value="OMP_RagA_SusC"/>
    <property type="match status" value="1"/>
</dbReference>
<evidence type="ECO:0000259" key="14">
    <source>
        <dbReference type="Pfam" id="PF07715"/>
    </source>
</evidence>
<dbReference type="Gene3D" id="2.170.130.10">
    <property type="entry name" value="TonB-dependent receptor, plug domain"/>
    <property type="match status" value="1"/>
</dbReference>
<proteinExistence type="inferred from homology"/>
<evidence type="ECO:0000313" key="15">
    <source>
        <dbReference type="EMBL" id="HCT56075.1"/>
    </source>
</evidence>
<name>A0A3D4V4R0_9BACT</name>
<dbReference type="GO" id="GO:0044718">
    <property type="term" value="P:siderophore transmembrane transport"/>
    <property type="evidence" value="ECO:0007669"/>
    <property type="project" value="TreeGrafter"/>
</dbReference>
<dbReference type="SUPFAM" id="SSF56935">
    <property type="entry name" value="Porins"/>
    <property type="match status" value="1"/>
</dbReference>
<dbReference type="Gene3D" id="2.40.170.20">
    <property type="entry name" value="TonB-dependent receptor, beta-barrel domain"/>
    <property type="match status" value="1"/>
</dbReference>
<keyword evidence="9 10" id="KW-0998">Cell outer membrane</keyword>
<dbReference type="PANTHER" id="PTHR30069">
    <property type="entry name" value="TONB-DEPENDENT OUTER MEMBRANE RECEPTOR"/>
    <property type="match status" value="1"/>
</dbReference>
<evidence type="ECO:0000256" key="6">
    <source>
        <dbReference type="ARBA" id="ARBA00023077"/>
    </source>
</evidence>
<feature type="domain" description="TonB-dependent receptor-like beta-barrel" evidence="13">
    <location>
        <begin position="412"/>
        <end position="778"/>
    </location>
</feature>
<accession>A0A3D4V4R0</accession>
<reference evidence="15 16" key="1">
    <citation type="journal article" date="2018" name="Nat. Biotechnol.">
        <title>A standardized bacterial taxonomy based on genome phylogeny substantially revises the tree of life.</title>
        <authorList>
            <person name="Parks D.H."/>
            <person name="Chuvochina M."/>
            <person name="Waite D.W."/>
            <person name="Rinke C."/>
            <person name="Skarshewski A."/>
            <person name="Chaumeil P.A."/>
            <person name="Hugenholtz P."/>
        </authorList>
    </citation>
    <scope>NUCLEOTIDE SEQUENCE [LARGE SCALE GENOMIC DNA]</scope>
    <source>
        <strain evidence="15">UBA8844</strain>
    </source>
</reference>
<keyword evidence="6 11" id="KW-0798">TonB box</keyword>
<dbReference type="GO" id="GO:0009279">
    <property type="term" value="C:cell outer membrane"/>
    <property type="evidence" value="ECO:0007669"/>
    <property type="project" value="UniProtKB-SubCell"/>
</dbReference>
<keyword evidence="2 10" id="KW-0813">Transport</keyword>
<evidence type="ECO:0000256" key="8">
    <source>
        <dbReference type="ARBA" id="ARBA00023170"/>
    </source>
</evidence>
<evidence type="ECO:0000259" key="13">
    <source>
        <dbReference type="Pfam" id="PF00593"/>
    </source>
</evidence>
<evidence type="ECO:0000313" key="16">
    <source>
        <dbReference type="Proteomes" id="UP000264071"/>
    </source>
</evidence>
<dbReference type="Pfam" id="PF00593">
    <property type="entry name" value="TonB_dep_Rec_b-barrel"/>
    <property type="match status" value="1"/>
</dbReference>
<evidence type="ECO:0000256" key="1">
    <source>
        <dbReference type="ARBA" id="ARBA00004571"/>
    </source>
</evidence>
<evidence type="ECO:0000256" key="11">
    <source>
        <dbReference type="RuleBase" id="RU003357"/>
    </source>
</evidence>
<dbReference type="SUPFAM" id="SSF49452">
    <property type="entry name" value="Starch-binding domain-like"/>
    <property type="match status" value="1"/>
</dbReference>
<feature type="signal peptide" evidence="12">
    <location>
        <begin position="1"/>
        <end position="20"/>
    </location>
</feature>
<dbReference type="PROSITE" id="PS52016">
    <property type="entry name" value="TONB_DEPENDENT_REC_3"/>
    <property type="match status" value="1"/>
</dbReference>
<dbReference type="GO" id="GO:0030246">
    <property type="term" value="F:carbohydrate binding"/>
    <property type="evidence" value="ECO:0007669"/>
    <property type="project" value="InterPro"/>
</dbReference>
<evidence type="ECO:0000256" key="7">
    <source>
        <dbReference type="ARBA" id="ARBA00023136"/>
    </source>
</evidence>
<keyword evidence="7 10" id="KW-0472">Membrane</keyword>
<dbReference type="Pfam" id="PF13715">
    <property type="entry name" value="CarbopepD_reg_2"/>
    <property type="match status" value="1"/>
</dbReference>
<dbReference type="InterPro" id="IPR000531">
    <property type="entry name" value="Beta-barrel_TonB"/>
</dbReference>
<comment type="subcellular location">
    <subcellularLocation>
        <location evidence="1 10">Cell outer membrane</location>
        <topology evidence="1 10">Multi-pass membrane protein</topology>
    </subcellularLocation>
</comment>
<dbReference type="EMBL" id="DPIY01000002">
    <property type="protein sequence ID" value="HCT56075.1"/>
    <property type="molecule type" value="Genomic_DNA"/>
</dbReference>
<keyword evidence="5 12" id="KW-0732">Signal</keyword>
<protein>
    <submittedName>
        <fullName evidence="15">SusC/RagA family TonB-linked outer membrane protein</fullName>
    </submittedName>
</protein>
<dbReference type="GO" id="GO:0015344">
    <property type="term" value="F:siderophore uptake transmembrane transporter activity"/>
    <property type="evidence" value="ECO:0007669"/>
    <property type="project" value="TreeGrafter"/>
</dbReference>
<dbReference type="Pfam" id="PF07715">
    <property type="entry name" value="Plug"/>
    <property type="match status" value="1"/>
</dbReference>
<dbReference type="PANTHER" id="PTHR30069:SF29">
    <property type="entry name" value="HEMOGLOBIN AND HEMOGLOBIN-HAPTOGLOBIN-BINDING PROTEIN 1-RELATED"/>
    <property type="match status" value="1"/>
</dbReference>
<keyword evidence="4 10" id="KW-0812">Transmembrane</keyword>
<evidence type="ECO:0000256" key="3">
    <source>
        <dbReference type="ARBA" id="ARBA00022452"/>
    </source>
</evidence>
<dbReference type="Proteomes" id="UP000264071">
    <property type="component" value="Unassembled WGS sequence"/>
</dbReference>